<name>A0A7D3UXQ2_9VIRU</name>
<evidence type="ECO:0000313" key="3">
    <source>
        <dbReference type="EMBL" id="UBO76433.1"/>
    </source>
</evidence>
<dbReference type="Gene3D" id="1.50.10.100">
    <property type="entry name" value="Chondroitin AC/alginate lyase"/>
    <property type="match status" value="1"/>
</dbReference>
<sequence>MAASDLEPERKFTCLSILTVITFVVTLCILILVVIGQTKSSSNGPNGDTSTRLDLEGARKAIPDSEFPTELLEYEINASSTGLYPNWATSSDDLGKLCSVLTLGLQYAHHNRNTNNANLCVMAVEDFLIKYNEQLTSSGVSLTQTPWGTDWYQFSVVSANMLAYYILLPNKSLIDLASDTILLVITNPKKSFDADRIDDDSVAMAGPYLLAKTVKGLEDTVFDSDEYKYVVEFLKLKMVRKRGANGLHLDSSYIVRNYLVDYLTIHNLNTKFTQYLYALDTKISTPVKAVWRHIQNIILHPTVSTAFIGLMGRNNSLTIDTNESSPYGIKVCPFNGYIRYFTKEYQFSMRGQIKPYYWTEIDSVHNTQAFYWVQYRNVHTKNTSPTLTFPDAGFIYLSDKTPNPLSSGGGIIGLSTSVSSAFVFAYGRYGILWHKYNISFFGPQTVTELIVIDSTTNIITVNVYIYNRLITTSLVYYSSTDEVSIDQYRSKLIPIPLPDTSEVQFKTVFDLNKGTVKTTSAEPTTTDFMPITLDDGITIDYYNDYPILYKNAIPKLAYLESTPYQLDKFIIEGLASFAFNKTSNQYEAEVASE</sequence>
<feature type="transmembrane region" description="Helical" evidence="1">
    <location>
        <begin position="12"/>
        <end position="35"/>
    </location>
</feature>
<reference evidence="3" key="2">
    <citation type="submission" date="2021-08" db="EMBL/GenBank/DDBJ databases">
        <title>Whole genome sequence of Oryctes rhinoceros Nudivirus detected in Riau Province, Indonesia.</title>
        <authorList>
            <person name="Kurnia Y.W."/>
            <person name="Tanjung Z.A."/>
            <person name="Utomo C."/>
            <person name="Naim M."/>
            <person name="Situmorang E.C."/>
            <person name="Liwang T."/>
        </authorList>
    </citation>
    <scope>NUCLEOTIDE SEQUENCE</scope>
    <source>
        <strain evidence="3">LiboV</strain>
    </source>
</reference>
<gene>
    <name evidence="2" type="ORF">SI_OrNV_gp012</name>
</gene>
<evidence type="ECO:0000256" key="1">
    <source>
        <dbReference type="SAM" id="Phobius"/>
    </source>
</evidence>
<dbReference type="InterPro" id="IPR008929">
    <property type="entry name" value="Chondroitin_lyas"/>
</dbReference>
<keyword evidence="1" id="KW-1133">Transmembrane helix</keyword>
<dbReference type="EMBL" id="MZ727584">
    <property type="protein sequence ID" value="UBO76433.1"/>
    <property type="molecule type" value="Genomic_DNA"/>
</dbReference>
<evidence type="ECO:0000313" key="2">
    <source>
        <dbReference type="EMBL" id="QKE59486.1"/>
    </source>
</evidence>
<dbReference type="EMBL" id="MT150137">
    <property type="protein sequence ID" value="QKE59486.1"/>
    <property type="molecule type" value="Genomic_DNA"/>
</dbReference>
<proteinExistence type="predicted"/>
<reference evidence="2" key="1">
    <citation type="submission" date="2020-03" db="EMBL/GenBank/DDBJ databases">
        <title>Whole genome sequence of Oryctes rhinoceros Nudivirus isolated in Riau Province, Indonesia.</title>
        <authorList>
            <person name="Kurnia Y.W."/>
            <person name="Tanjung Z.A."/>
            <person name="Utomo C."/>
            <person name="Naim M."/>
            <person name="Situmorang E.C."/>
            <person name="Liwang T."/>
        </authorList>
    </citation>
    <scope>NUCLEOTIDE SEQUENCE</scope>
    <source>
        <strain evidence="2">LiboV</strain>
    </source>
</reference>
<organism evidence="2">
    <name type="scientific">Oryctes rhinoceros nudivirus</name>
    <dbReference type="NCBI Taxonomy" id="92521"/>
    <lineage>
        <taxon>Viruses</taxon>
        <taxon>Viruses incertae sedis</taxon>
        <taxon>Naldaviricetes</taxon>
        <taxon>Lefavirales</taxon>
        <taxon>Nudiviridae</taxon>
        <taxon>Alphanudivirus</taxon>
        <taxon>Alphanudivirus oryrhinocerotis</taxon>
    </lineage>
</organism>
<keyword evidence="1" id="KW-0812">Transmembrane</keyword>
<protein>
    <submittedName>
        <fullName evidence="2 3">Odv-e66</fullName>
    </submittedName>
</protein>
<accession>A0A7D3UXQ2</accession>
<keyword evidence="1" id="KW-0472">Membrane</keyword>